<dbReference type="AlphaFoldDB" id="A0AAD4BLP9"/>
<name>A0AAD4BLP9_BOLED</name>
<feature type="non-terminal residue" evidence="1">
    <location>
        <position position="111"/>
    </location>
</feature>
<sequence>MYYGTLKASSKSEPRPLRVPFLLWARAYCSAPASVTWLANNNVPHVRRATAVAVSSTLVLGSWSPAPNYTSSGDHVYHHVHFFGVLLSCQLGVRVERKSVESREKARCTRQ</sequence>
<organism evidence="1 2">
    <name type="scientific">Boletus edulis BED1</name>
    <dbReference type="NCBI Taxonomy" id="1328754"/>
    <lineage>
        <taxon>Eukaryota</taxon>
        <taxon>Fungi</taxon>
        <taxon>Dikarya</taxon>
        <taxon>Basidiomycota</taxon>
        <taxon>Agaricomycotina</taxon>
        <taxon>Agaricomycetes</taxon>
        <taxon>Agaricomycetidae</taxon>
        <taxon>Boletales</taxon>
        <taxon>Boletineae</taxon>
        <taxon>Boletaceae</taxon>
        <taxon>Boletoideae</taxon>
        <taxon>Boletus</taxon>
    </lineage>
</organism>
<evidence type="ECO:0000313" key="1">
    <source>
        <dbReference type="EMBL" id="KAF8434516.1"/>
    </source>
</evidence>
<proteinExistence type="predicted"/>
<protein>
    <submittedName>
        <fullName evidence="1">Uncharacterized protein</fullName>
    </submittedName>
</protein>
<accession>A0AAD4BLP9</accession>
<evidence type="ECO:0000313" key="2">
    <source>
        <dbReference type="Proteomes" id="UP001194468"/>
    </source>
</evidence>
<dbReference type="EMBL" id="WHUW01000028">
    <property type="protein sequence ID" value="KAF8434516.1"/>
    <property type="molecule type" value="Genomic_DNA"/>
</dbReference>
<reference evidence="1" key="1">
    <citation type="submission" date="2019-10" db="EMBL/GenBank/DDBJ databases">
        <authorList>
            <consortium name="DOE Joint Genome Institute"/>
            <person name="Kuo A."/>
            <person name="Miyauchi S."/>
            <person name="Kiss E."/>
            <person name="Drula E."/>
            <person name="Kohler A."/>
            <person name="Sanchez-Garcia M."/>
            <person name="Andreopoulos B."/>
            <person name="Barry K.W."/>
            <person name="Bonito G."/>
            <person name="Buee M."/>
            <person name="Carver A."/>
            <person name="Chen C."/>
            <person name="Cichocki N."/>
            <person name="Clum A."/>
            <person name="Culley D."/>
            <person name="Crous P.W."/>
            <person name="Fauchery L."/>
            <person name="Girlanda M."/>
            <person name="Hayes R."/>
            <person name="Keri Z."/>
            <person name="LaButti K."/>
            <person name="Lipzen A."/>
            <person name="Lombard V."/>
            <person name="Magnuson J."/>
            <person name="Maillard F."/>
            <person name="Morin E."/>
            <person name="Murat C."/>
            <person name="Nolan M."/>
            <person name="Ohm R."/>
            <person name="Pangilinan J."/>
            <person name="Pereira M."/>
            <person name="Perotto S."/>
            <person name="Peter M."/>
            <person name="Riley R."/>
            <person name="Sitrit Y."/>
            <person name="Stielow B."/>
            <person name="Szollosi G."/>
            <person name="Zifcakova L."/>
            <person name="Stursova M."/>
            <person name="Spatafora J.W."/>
            <person name="Tedersoo L."/>
            <person name="Vaario L.-M."/>
            <person name="Yamada A."/>
            <person name="Yan M."/>
            <person name="Wang P."/>
            <person name="Xu J."/>
            <person name="Bruns T."/>
            <person name="Baldrian P."/>
            <person name="Vilgalys R."/>
            <person name="Henrissat B."/>
            <person name="Grigoriev I.V."/>
            <person name="Hibbett D."/>
            <person name="Nagy L.G."/>
            <person name="Martin F.M."/>
        </authorList>
    </citation>
    <scope>NUCLEOTIDE SEQUENCE</scope>
    <source>
        <strain evidence="1">BED1</strain>
    </source>
</reference>
<reference evidence="1" key="2">
    <citation type="journal article" date="2020" name="Nat. Commun.">
        <title>Large-scale genome sequencing of mycorrhizal fungi provides insights into the early evolution of symbiotic traits.</title>
        <authorList>
            <person name="Miyauchi S."/>
            <person name="Kiss E."/>
            <person name="Kuo A."/>
            <person name="Drula E."/>
            <person name="Kohler A."/>
            <person name="Sanchez-Garcia M."/>
            <person name="Morin E."/>
            <person name="Andreopoulos B."/>
            <person name="Barry K.W."/>
            <person name="Bonito G."/>
            <person name="Buee M."/>
            <person name="Carver A."/>
            <person name="Chen C."/>
            <person name="Cichocki N."/>
            <person name="Clum A."/>
            <person name="Culley D."/>
            <person name="Crous P.W."/>
            <person name="Fauchery L."/>
            <person name="Girlanda M."/>
            <person name="Hayes R.D."/>
            <person name="Keri Z."/>
            <person name="LaButti K."/>
            <person name="Lipzen A."/>
            <person name="Lombard V."/>
            <person name="Magnuson J."/>
            <person name="Maillard F."/>
            <person name="Murat C."/>
            <person name="Nolan M."/>
            <person name="Ohm R.A."/>
            <person name="Pangilinan J."/>
            <person name="Pereira M.F."/>
            <person name="Perotto S."/>
            <person name="Peter M."/>
            <person name="Pfister S."/>
            <person name="Riley R."/>
            <person name="Sitrit Y."/>
            <person name="Stielow J.B."/>
            <person name="Szollosi G."/>
            <person name="Zifcakova L."/>
            <person name="Stursova M."/>
            <person name="Spatafora J.W."/>
            <person name="Tedersoo L."/>
            <person name="Vaario L.M."/>
            <person name="Yamada A."/>
            <person name="Yan M."/>
            <person name="Wang P."/>
            <person name="Xu J."/>
            <person name="Bruns T."/>
            <person name="Baldrian P."/>
            <person name="Vilgalys R."/>
            <person name="Dunand C."/>
            <person name="Henrissat B."/>
            <person name="Grigoriev I.V."/>
            <person name="Hibbett D."/>
            <person name="Nagy L.G."/>
            <person name="Martin F.M."/>
        </authorList>
    </citation>
    <scope>NUCLEOTIDE SEQUENCE</scope>
    <source>
        <strain evidence="1">BED1</strain>
    </source>
</reference>
<keyword evidence="2" id="KW-1185">Reference proteome</keyword>
<comment type="caution">
    <text evidence="1">The sequence shown here is derived from an EMBL/GenBank/DDBJ whole genome shotgun (WGS) entry which is preliminary data.</text>
</comment>
<dbReference type="Proteomes" id="UP001194468">
    <property type="component" value="Unassembled WGS sequence"/>
</dbReference>
<gene>
    <name evidence="1" type="ORF">L210DRAFT_3553089</name>
</gene>